<evidence type="ECO:0000313" key="4">
    <source>
        <dbReference type="EMBL" id="TQL38271.1"/>
    </source>
</evidence>
<feature type="chain" id="PRO_5022087990" description="Glycoside-hydrolase family GH114 TIM-barrel domain-containing protein" evidence="1">
    <location>
        <begin position="27"/>
        <end position="293"/>
    </location>
</feature>
<keyword evidence="6" id="KW-1185">Reference proteome</keyword>
<comment type="caution">
    <text evidence="4">The sequence shown here is derived from an EMBL/GenBank/DDBJ whole genome shotgun (WGS) entry which is preliminary data.</text>
</comment>
<dbReference type="SUPFAM" id="SSF51445">
    <property type="entry name" value="(Trans)glycosidases"/>
    <property type="match status" value="1"/>
</dbReference>
<sequence length="293" mass="31021">MAGFTRSVLIACTVLTATALTVTVGAYVHAGAAPVPVVSAASGSSAVPASSAVSATVLPPVNATFDYQIGAAYPPPSGVRVVSRDRQDPIAANLYNICYVNAFQVQPDEVDWWQSQHDDLLLRDSDGDYVVDGDWNEILLDISTSAKRAAIAGIVQSWFDGCARAGYQAIEPDNIDSYERSKGLLGIDDAVAYLELLAPHAHDMGLAIGQKNTTDLGTRGRSAGLDFAIAEECGRYHECDYFTGVYGDNVIVIEYTDTAFTKACSAVGDEVSVVRRDVGVTAPGSGTYRYGSC</sequence>
<protein>
    <recommendedName>
        <fullName evidence="2">Glycoside-hydrolase family GH114 TIM-barrel domain-containing protein</fullName>
    </recommendedName>
</protein>
<dbReference type="PANTHER" id="PTHR35273">
    <property type="entry name" value="ALPHA-1,4 POLYGALACTOSAMINIDASE, PUTATIVE (AFU_ORTHOLOGUE AFUA_3G07890)-RELATED"/>
    <property type="match status" value="1"/>
</dbReference>
<dbReference type="EMBL" id="VFOL01000001">
    <property type="protein sequence ID" value="TQL38271.1"/>
    <property type="molecule type" value="Genomic_DNA"/>
</dbReference>
<evidence type="ECO:0000313" key="3">
    <source>
        <dbReference type="EMBL" id="GIM85602.1"/>
    </source>
</evidence>
<feature type="domain" description="Glycoside-hydrolase family GH114 TIM-barrel" evidence="2">
    <location>
        <begin position="64"/>
        <end position="274"/>
    </location>
</feature>
<dbReference type="Gene3D" id="3.20.20.70">
    <property type="entry name" value="Aldolase class I"/>
    <property type="match status" value="1"/>
</dbReference>
<dbReference type="Pfam" id="PF03537">
    <property type="entry name" value="Glyco_hydro_114"/>
    <property type="match status" value="1"/>
</dbReference>
<keyword evidence="1" id="KW-0732">Signal</keyword>
<evidence type="ECO:0000313" key="5">
    <source>
        <dbReference type="Proteomes" id="UP000315983"/>
    </source>
</evidence>
<dbReference type="Proteomes" id="UP000677457">
    <property type="component" value="Unassembled WGS sequence"/>
</dbReference>
<evidence type="ECO:0000259" key="2">
    <source>
        <dbReference type="Pfam" id="PF03537"/>
    </source>
</evidence>
<reference evidence="4 5" key="1">
    <citation type="submission" date="2019-06" db="EMBL/GenBank/DDBJ databases">
        <title>Sequencing the genomes of 1000 actinobacteria strains.</title>
        <authorList>
            <person name="Klenk H.-P."/>
        </authorList>
    </citation>
    <scope>NUCLEOTIDE SEQUENCE [LARGE SCALE GENOMIC DNA]</scope>
    <source>
        <strain evidence="4 5">DSM 44819</strain>
    </source>
</reference>
<dbReference type="InterPro" id="IPR017853">
    <property type="entry name" value="GH"/>
</dbReference>
<dbReference type="RefSeq" id="WP_016812691.1">
    <property type="nucleotide sequence ID" value="NZ_BOQM01000015.1"/>
</dbReference>
<dbReference type="InterPro" id="IPR004352">
    <property type="entry name" value="GH114_TIM-barrel"/>
</dbReference>
<name>A0A542XR03_SALAC</name>
<accession>A0A542XR03</accession>
<proteinExistence type="predicted"/>
<evidence type="ECO:0000256" key="1">
    <source>
        <dbReference type="SAM" id="SignalP"/>
    </source>
</evidence>
<dbReference type="EMBL" id="BOQM01000015">
    <property type="protein sequence ID" value="GIM85602.1"/>
    <property type="molecule type" value="Genomic_DNA"/>
</dbReference>
<dbReference type="PANTHER" id="PTHR35273:SF2">
    <property type="entry name" value="ALPHA-GALACTOSIDASE"/>
    <property type="match status" value="1"/>
</dbReference>
<dbReference type="Proteomes" id="UP000315983">
    <property type="component" value="Unassembled WGS sequence"/>
</dbReference>
<dbReference type="InterPro" id="IPR013785">
    <property type="entry name" value="Aldolase_TIM"/>
</dbReference>
<gene>
    <name evidence="4" type="ORF">FB564_3467</name>
    <name evidence="3" type="ORF">Sar04_23420</name>
</gene>
<dbReference type="AlphaFoldDB" id="A0A542XR03"/>
<feature type="signal peptide" evidence="1">
    <location>
        <begin position="1"/>
        <end position="26"/>
    </location>
</feature>
<organism evidence="4 5">
    <name type="scientific">Salinispora arenicola</name>
    <dbReference type="NCBI Taxonomy" id="168697"/>
    <lineage>
        <taxon>Bacteria</taxon>
        <taxon>Bacillati</taxon>
        <taxon>Actinomycetota</taxon>
        <taxon>Actinomycetes</taxon>
        <taxon>Micromonosporales</taxon>
        <taxon>Micromonosporaceae</taxon>
        <taxon>Salinispora</taxon>
    </lineage>
</organism>
<evidence type="ECO:0000313" key="6">
    <source>
        <dbReference type="Proteomes" id="UP000677457"/>
    </source>
</evidence>
<dbReference type="GeneID" id="93772659"/>
<reference evidence="3 6" key="2">
    <citation type="submission" date="2021-03" db="EMBL/GenBank/DDBJ databases">
        <title>Whole genome shotgun sequence of Salinispora arenicola NBRC 105043.</title>
        <authorList>
            <person name="Komaki H."/>
            <person name="Tamura T."/>
        </authorList>
    </citation>
    <scope>NUCLEOTIDE SEQUENCE [LARGE SCALE GENOMIC DNA]</scope>
    <source>
        <strain evidence="3 6">NBRC 105043</strain>
    </source>
</reference>